<dbReference type="HOGENOM" id="CLU_309205_0_0_0"/>
<dbReference type="NCBIfam" id="NF012200">
    <property type="entry name" value="choice_anch_D"/>
    <property type="match status" value="2"/>
</dbReference>
<accession>A0A081CA68</accession>
<dbReference type="GO" id="GO:0005737">
    <property type="term" value="C:cytoplasm"/>
    <property type="evidence" value="ECO:0007669"/>
    <property type="project" value="UniProtKB-SubCell"/>
</dbReference>
<evidence type="ECO:0000313" key="2">
    <source>
        <dbReference type="EMBL" id="GAK61473.1"/>
    </source>
</evidence>
<dbReference type="eggNOG" id="COG2911">
    <property type="taxonomic scope" value="Bacteria"/>
</dbReference>
<sequence length="953" mass="99605">MRKKYFLFLLVIMGCLGIMTGSPTTAFAEGSVQMGLNQPLYETGPDLNAQGYNVSEIYVDILTVGEVINISLAGYDNSDQVSVKIYDPSEALRATQILSTGNGKVAIDAPFDGTLTTPYRFTTDAAGVWKVEVFNDTQNPANYYYNVLKRFDISVTASAVENPDPRIAAGRIYSERWAFYTNSFEESASSDADLYILVPGGYAGTNFVWQLDLNKFSGNYYELVANDLGVDSPYSGYSIASANGRVSKKYPIYLSYPAIADPPPASPAQLSNIRFIDDASTDNTISPGDTPGTQDTGYFEFTSNVAGTYAITIDTNQDGVYGGGDKLLLGNAAAGQNQIAWDGKNAAGTVVSVGTYRAQLVVRLGEYHFIANDAETSGGPATDGLTVCQAYPGGAIADDTLVFWDDQTYLTGTTTLPDGELCSTSAGHHTWGDFTSSGFGNERYIDTYVYGKTTTAEILAVIVTTDDTPINNPIVDLNGGATGTDFTANFTAEGGAINIAANGATITGGDSTTMNGAVITLTNPQTGDSLSFSGALPTEITLDGASTDHKLILTGADTIANYVAAIKLAQFNNALANPRLDTRTVTVTVTDEDGHASNPAISSITMSDSSVPEISVKQGTITIERGDTYSFGEVGSPSVTREFTIENSGNGVLNLSGSPIVKISGAHKNEFVVEAQPATSIGVGSSTTFTIRFAPGASGTRTAAVSITNDDSDENPYSFSLTGVGIAAPTVNAPTSANITTTTATLGGTVAHTGDANVTERGVYWSTTSGFTPPGQGAKVSVTGNWGTTGAFTINVGSLPSGATIYFKAFATNAAGTGYSDQASFTTLAPDINVKRDAENIPNGGGTALHCADSCTTSAPVTFTIENTGNATMNLTGTPVVKLSGDTAFFVSGTQNTATAVAPGGNTTFTLRFNNPGDGVPRLVTVTIENNDPDEHPYTFKVVGNPAYLLWTR</sequence>
<proteinExistence type="predicted"/>
<dbReference type="STRING" id="1499967.U27_01374"/>
<reference evidence="2" key="1">
    <citation type="journal article" date="2015" name="PeerJ">
        <title>First genomic representation of candidate bacterial phylum KSB3 points to enhanced environmental sensing as a trigger of wastewater bulking.</title>
        <authorList>
            <person name="Sekiguchi Y."/>
            <person name="Ohashi A."/>
            <person name="Parks D.H."/>
            <person name="Yamauchi T."/>
            <person name="Tyson G.W."/>
            <person name="Hugenholtz P."/>
        </authorList>
    </citation>
    <scope>NUCLEOTIDE SEQUENCE [LARGE SCALE GENOMIC DNA]</scope>
</reference>
<dbReference type="Gene3D" id="2.60.40.10">
    <property type="entry name" value="Immunoglobulins"/>
    <property type="match status" value="2"/>
</dbReference>
<dbReference type="InterPro" id="IPR013783">
    <property type="entry name" value="Ig-like_fold"/>
</dbReference>
<feature type="signal peptide" evidence="1">
    <location>
        <begin position="1"/>
        <end position="28"/>
    </location>
</feature>
<organism evidence="2">
    <name type="scientific">Vecturithrix granuli</name>
    <dbReference type="NCBI Taxonomy" id="1499967"/>
    <lineage>
        <taxon>Bacteria</taxon>
        <taxon>Candidatus Moduliflexota</taxon>
        <taxon>Candidatus Vecturitrichia</taxon>
        <taxon>Candidatus Vecturitrichales</taxon>
        <taxon>Candidatus Vecturitrichaceae</taxon>
        <taxon>Candidatus Vecturithrix</taxon>
    </lineage>
</organism>
<dbReference type="eggNOG" id="COG3209">
    <property type="taxonomic scope" value="Bacteria"/>
</dbReference>
<gene>
    <name evidence="2" type="ORF">U27_01374</name>
</gene>
<dbReference type="Gene3D" id="2.60.40.4070">
    <property type="match status" value="1"/>
</dbReference>
<dbReference type="eggNOG" id="COG3409">
    <property type="taxonomic scope" value="Bacteria"/>
</dbReference>
<evidence type="ECO:0000313" key="3">
    <source>
        <dbReference type="Proteomes" id="UP000030661"/>
    </source>
</evidence>
<name>A0A081CA68_VECG1</name>
<keyword evidence="3" id="KW-1185">Reference proteome</keyword>
<dbReference type="eggNOG" id="COG3420">
    <property type="taxonomic scope" value="Bacteria"/>
</dbReference>
<evidence type="ECO:0000256" key="1">
    <source>
        <dbReference type="SAM" id="SignalP"/>
    </source>
</evidence>
<dbReference type="EMBL" id="DF820479">
    <property type="protein sequence ID" value="GAK61473.1"/>
    <property type="molecule type" value="Genomic_DNA"/>
</dbReference>
<dbReference type="PROSITE" id="PS51257">
    <property type="entry name" value="PROKAR_LIPOPROTEIN"/>
    <property type="match status" value="1"/>
</dbReference>
<dbReference type="AlphaFoldDB" id="A0A081CA68"/>
<feature type="chain" id="PRO_5001755752" evidence="1">
    <location>
        <begin position="29"/>
        <end position="953"/>
    </location>
</feature>
<dbReference type="Proteomes" id="UP000030661">
    <property type="component" value="Unassembled WGS sequence"/>
</dbReference>
<protein>
    <submittedName>
        <fullName evidence="2">Outer membrane adhesin like proteiin</fullName>
    </submittedName>
</protein>
<keyword evidence="1" id="KW-0732">Signal</keyword>